<dbReference type="EMBL" id="JBHSON010000007">
    <property type="protein sequence ID" value="MFC5745291.1"/>
    <property type="molecule type" value="Genomic_DNA"/>
</dbReference>
<name>A0ABW0ZPX3_9ACTN</name>
<organism evidence="2 3">
    <name type="scientific">Actinomadura rugatobispora</name>
    <dbReference type="NCBI Taxonomy" id="1994"/>
    <lineage>
        <taxon>Bacteria</taxon>
        <taxon>Bacillati</taxon>
        <taxon>Actinomycetota</taxon>
        <taxon>Actinomycetes</taxon>
        <taxon>Streptosporangiales</taxon>
        <taxon>Thermomonosporaceae</taxon>
        <taxon>Actinomadura</taxon>
    </lineage>
</organism>
<comment type="caution">
    <text evidence="2">The sequence shown here is derived from an EMBL/GenBank/DDBJ whole genome shotgun (WGS) entry which is preliminary data.</text>
</comment>
<dbReference type="Proteomes" id="UP001596074">
    <property type="component" value="Unassembled WGS sequence"/>
</dbReference>
<proteinExistence type="inferred from homology"/>
<keyword evidence="3" id="KW-1185">Reference proteome</keyword>
<comment type="similarity">
    <text evidence="1">Belongs to the short-chain dehydrogenases/reductases (SDR) family.</text>
</comment>
<sequence length="251" mass="26317">MAKSLVGRVAVVTGSAAGIGRDYARGLAREGAQVVVADIDPDGAAGTVELIAAEGGEAVALPVDVSSEESTLALAEQVEQRYGTTHILVNNAAIFHNLRKDPQLTVSVAYWRKVFSVNLDGALLATQAFAPMMRKAGWGRVVVQTSTAAYQASGVYGTTKLAMLSLIRGFAKELGEYGITVNGIAPGAIATEAMLDTVTEARRRQLLDAQFIKRPGTTEDLVGPLLFLCSDAASWLTGQTLVIDGGATPRL</sequence>
<dbReference type="InterPro" id="IPR002347">
    <property type="entry name" value="SDR_fam"/>
</dbReference>
<dbReference type="PRINTS" id="PR00081">
    <property type="entry name" value="GDHRDH"/>
</dbReference>
<dbReference type="InterPro" id="IPR020904">
    <property type="entry name" value="Sc_DH/Rdtase_CS"/>
</dbReference>
<dbReference type="RefSeq" id="WP_378280915.1">
    <property type="nucleotide sequence ID" value="NZ_JBHSON010000007.1"/>
</dbReference>
<dbReference type="SUPFAM" id="SSF51735">
    <property type="entry name" value="NAD(P)-binding Rossmann-fold domains"/>
    <property type="match status" value="1"/>
</dbReference>
<dbReference type="PANTHER" id="PTHR43943">
    <property type="entry name" value="DEHYDROGENASE/REDUCTASE (SDR FAMILY) MEMBER 4"/>
    <property type="match status" value="1"/>
</dbReference>
<reference evidence="3" key="1">
    <citation type="journal article" date="2019" name="Int. J. Syst. Evol. Microbiol.">
        <title>The Global Catalogue of Microorganisms (GCM) 10K type strain sequencing project: providing services to taxonomists for standard genome sequencing and annotation.</title>
        <authorList>
            <consortium name="The Broad Institute Genomics Platform"/>
            <consortium name="The Broad Institute Genome Sequencing Center for Infectious Disease"/>
            <person name="Wu L."/>
            <person name="Ma J."/>
        </authorList>
    </citation>
    <scope>NUCLEOTIDE SEQUENCE [LARGE SCALE GENOMIC DNA]</scope>
    <source>
        <strain evidence="3">KCTC 42087</strain>
    </source>
</reference>
<evidence type="ECO:0000313" key="3">
    <source>
        <dbReference type="Proteomes" id="UP001596074"/>
    </source>
</evidence>
<dbReference type="PROSITE" id="PS00061">
    <property type="entry name" value="ADH_SHORT"/>
    <property type="match status" value="1"/>
</dbReference>
<gene>
    <name evidence="2" type="ORF">ACFPZN_06705</name>
</gene>
<dbReference type="PANTHER" id="PTHR43943:SF2">
    <property type="entry name" value="DEHYDROGENASE_REDUCTASE 4"/>
    <property type="match status" value="1"/>
</dbReference>
<evidence type="ECO:0000313" key="2">
    <source>
        <dbReference type="EMBL" id="MFC5745291.1"/>
    </source>
</evidence>
<evidence type="ECO:0000256" key="1">
    <source>
        <dbReference type="ARBA" id="ARBA00006484"/>
    </source>
</evidence>
<protein>
    <submittedName>
        <fullName evidence="2">SDR family oxidoreductase</fullName>
    </submittedName>
</protein>
<accession>A0ABW0ZPX3</accession>
<dbReference type="CDD" id="cd05233">
    <property type="entry name" value="SDR_c"/>
    <property type="match status" value="1"/>
</dbReference>
<dbReference type="Pfam" id="PF13561">
    <property type="entry name" value="adh_short_C2"/>
    <property type="match status" value="1"/>
</dbReference>
<dbReference type="InterPro" id="IPR036291">
    <property type="entry name" value="NAD(P)-bd_dom_sf"/>
</dbReference>
<dbReference type="Gene3D" id="3.40.50.720">
    <property type="entry name" value="NAD(P)-binding Rossmann-like Domain"/>
    <property type="match status" value="1"/>
</dbReference>